<reference evidence="1 2" key="1">
    <citation type="submission" date="2018-01" db="EMBL/GenBank/DDBJ databases">
        <authorList>
            <person name="Paulsen S."/>
            <person name="Gram L.K."/>
        </authorList>
    </citation>
    <scope>NUCLEOTIDE SEQUENCE [LARGE SCALE GENOMIC DNA]</scope>
    <source>
        <strain evidence="1 2">S2599</strain>
    </source>
</reference>
<dbReference type="SUPFAM" id="SSF53098">
    <property type="entry name" value="Ribonuclease H-like"/>
    <property type="match status" value="1"/>
</dbReference>
<protein>
    <submittedName>
        <fullName evidence="1">Uncharacterized protein</fullName>
    </submittedName>
</protein>
<name>A0A5S3WNX0_9GAMM</name>
<comment type="caution">
    <text evidence="1">The sequence shown here is derived from an EMBL/GenBank/DDBJ whole genome shotgun (WGS) entry which is preliminary data.</text>
</comment>
<sequence>MILLKVSCETCLSALQWKILWKKRHKQKGLPKQPPSMKWAYQSLGRLGGWKDSKKTGRVSWPSLWDGWSKLESLVERYQMFQEM</sequence>
<accession>A0A5S3WNX0</accession>
<dbReference type="AlphaFoldDB" id="A0A5S3WNX0"/>
<gene>
    <name evidence="1" type="ORF">CWB98_23430</name>
</gene>
<evidence type="ECO:0000313" key="1">
    <source>
        <dbReference type="EMBL" id="TMP29777.1"/>
    </source>
</evidence>
<dbReference type="InterPro" id="IPR014737">
    <property type="entry name" value="Transposase_Tn5-like_C"/>
</dbReference>
<dbReference type="Gene3D" id="1.10.740.10">
    <property type="entry name" value="Transferase Inhibitor Protein From Tn5, Chain"/>
    <property type="match status" value="1"/>
</dbReference>
<evidence type="ECO:0000313" key="2">
    <source>
        <dbReference type="Proteomes" id="UP000306719"/>
    </source>
</evidence>
<dbReference type="Proteomes" id="UP000306719">
    <property type="component" value="Unassembled WGS sequence"/>
</dbReference>
<dbReference type="OrthoDB" id="6448153at2"/>
<organism evidence="1 2">
    <name type="scientific">Pseudoalteromonas rubra</name>
    <dbReference type="NCBI Taxonomy" id="43658"/>
    <lineage>
        <taxon>Bacteria</taxon>
        <taxon>Pseudomonadati</taxon>
        <taxon>Pseudomonadota</taxon>
        <taxon>Gammaproteobacteria</taxon>
        <taxon>Alteromonadales</taxon>
        <taxon>Pseudoalteromonadaceae</taxon>
        <taxon>Pseudoalteromonas</taxon>
    </lineage>
</organism>
<proteinExistence type="predicted"/>
<dbReference type="InterPro" id="IPR012337">
    <property type="entry name" value="RNaseH-like_sf"/>
</dbReference>
<dbReference type="EMBL" id="PNCJ01000083">
    <property type="protein sequence ID" value="TMP29777.1"/>
    <property type="molecule type" value="Genomic_DNA"/>
</dbReference>
<reference evidence="2" key="2">
    <citation type="submission" date="2019-06" db="EMBL/GenBank/DDBJ databases">
        <title>Co-occurence of chitin degradation, pigmentation and bioactivity in marine Pseudoalteromonas.</title>
        <authorList>
            <person name="Sonnenschein E.C."/>
            <person name="Bech P.K."/>
        </authorList>
    </citation>
    <scope>NUCLEOTIDE SEQUENCE [LARGE SCALE GENOMIC DNA]</scope>
    <source>
        <strain evidence="2">S2599</strain>
    </source>
</reference>